<proteinExistence type="predicted"/>
<evidence type="ECO:0000256" key="1">
    <source>
        <dbReference type="SAM" id="SignalP"/>
    </source>
</evidence>
<reference evidence="2" key="1">
    <citation type="submission" date="2023-06" db="EMBL/GenBank/DDBJ databases">
        <authorList>
            <consortium name="Lawrence Berkeley National Laboratory"/>
            <person name="Ahrendt S."/>
            <person name="Sahu N."/>
            <person name="Indic B."/>
            <person name="Wong-Bajracharya J."/>
            <person name="Merenyi Z."/>
            <person name="Ke H.-M."/>
            <person name="Monk M."/>
            <person name="Kocsube S."/>
            <person name="Drula E."/>
            <person name="Lipzen A."/>
            <person name="Balint B."/>
            <person name="Henrissat B."/>
            <person name="Andreopoulos B."/>
            <person name="Martin F.M."/>
            <person name="Harder C.B."/>
            <person name="Rigling D."/>
            <person name="Ford K.L."/>
            <person name="Foster G.D."/>
            <person name="Pangilinan J."/>
            <person name="Papanicolaou A."/>
            <person name="Barry K."/>
            <person name="LaButti K."/>
            <person name="Viragh M."/>
            <person name="Koriabine M."/>
            <person name="Yan M."/>
            <person name="Riley R."/>
            <person name="Champramary S."/>
            <person name="Plett K.L."/>
            <person name="Tsai I.J."/>
            <person name="Slot J."/>
            <person name="Sipos G."/>
            <person name="Plett J."/>
            <person name="Nagy L.G."/>
            <person name="Grigoriev I.V."/>
        </authorList>
    </citation>
    <scope>NUCLEOTIDE SEQUENCE</scope>
    <source>
        <strain evidence="2">CCBAS 213</strain>
    </source>
</reference>
<accession>A0AA39NQV2</accession>
<evidence type="ECO:0000313" key="2">
    <source>
        <dbReference type="EMBL" id="KAK0470184.1"/>
    </source>
</evidence>
<feature type="chain" id="PRO_5041232853" description="Secreted protein" evidence="1">
    <location>
        <begin position="20"/>
        <end position="93"/>
    </location>
</feature>
<dbReference type="AlphaFoldDB" id="A0AA39NQV2"/>
<sequence length="93" mass="10852">MSGLHLLACLVSLPVSSSCTFLNSEFMFLIRTYICVSCRHHDLFLLLCFCPIKPFCRGLYIVLLIFKTYLPLCFHHRLWRCIGRVPSFCIHLL</sequence>
<dbReference type="RefSeq" id="XP_060339977.1">
    <property type="nucleotide sequence ID" value="XM_060470980.1"/>
</dbReference>
<keyword evidence="3" id="KW-1185">Reference proteome</keyword>
<organism evidence="2 3">
    <name type="scientific">Armillaria tabescens</name>
    <name type="common">Ringless honey mushroom</name>
    <name type="synonym">Agaricus tabescens</name>
    <dbReference type="NCBI Taxonomy" id="1929756"/>
    <lineage>
        <taxon>Eukaryota</taxon>
        <taxon>Fungi</taxon>
        <taxon>Dikarya</taxon>
        <taxon>Basidiomycota</taxon>
        <taxon>Agaricomycotina</taxon>
        <taxon>Agaricomycetes</taxon>
        <taxon>Agaricomycetidae</taxon>
        <taxon>Agaricales</taxon>
        <taxon>Marasmiineae</taxon>
        <taxon>Physalacriaceae</taxon>
        <taxon>Desarmillaria</taxon>
    </lineage>
</organism>
<keyword evidence="1" id="KW-0732">Signal</keyword>
<dbReference type="Proteomes" id="UP001175211">
    <property type="component" value="Unassembled WGS sequence"/>
</dbReference>
<gene>
    <name evidence="2" type="ORF">EV420DRAFT_1498825</name>
</gene>
<evidence type="ECO:0000313" key="3">
    <source>
        <dbReference type="Proteomes" id="UP001175211"/>
    </source>
</evidence>
<protein>
    <recommendedName>
        <fullName evidence="4">Secreted protein</fullName>
    </recommendedName>
</protein>
<feature type="signal peptide" evidence="1">
    <location>
        <begin position="1"/>
        <end position="19"/>
    </location>
</feature>
<name>A0AA39NQV2_ARMTA</name>
<dbReference type="EMBL" id="JAUEPS010000001">
    <property type="protein sequence ID" value="KAK0470184.1"/>
    <property type="molecule type" value="Genomic_DNA"/>
</dbReference>
<evidence type="ECO:0008006" key="4">
    <source>
        <dbReference type="Google" id="ProtNLM"/>
    </source>
</evidence>
<comment type="caution">
    <text evidence="2">The sequence shown here is derived from an EMBL/GenBank/DDBJ whole genome shotgun (WGS) entry which is preliminary data.</text>
</comment>
<dbReference type="GeneID" id="85354528"/>